<dbReference type="InterPro" id="IPR036910">
    <property type="entry name" value="HMG_box_dom_sf"/>
</dbReference>
<keyword evidence="3 6" id="KW-0238">DNA-binding</keyword>
<evidence type="ECO:0000256" key="2">
    <source>
        <dbReference type="ARBA" id="ARBA00023015"/>
    </source>
</evidence>
<dbReference type="Pfam" id="PF12444">
    <property type="entry name" value="Sox_N"/>
    <property type="match status" value="1"/>
</dbReference>
<keyword evidence="5 6" id="KW-0539">Nucleus</keyword>
<dbReference type="EMBL" id="CAJNRD030001120">
    <property type="protein sequence ID" value="CAG5093952.1"/>
    <property type="molecule type" value="Genomic_DNA"/>
</dbReference>
<evidence type="ECO:0000259" key="8">
    <source>
        <dbReference type="PROSITE" id="PS50118"/>
    </source>
</evidence>
<dbReference type="InterPro" id="IPR022151">
    <property type="entry name" value="Sox_N"/>
</dbReference>
<dbReference type="InterPro" id="IPR050917">
    <property type="entry name" value="SOX_TF"/>
</dbReference>
<dbReference type="FunFam" id="1.10.30.10:FF:000004">
    <property type="entry name" value="Transcription factor SOX-10"/>
    <property type="match status" value="1"/>
</dbReference>
<dbReference type="GO" id="GO:0000978">
    <property type="term" value="F:RNA polymerase II cis-regulatory region sequence-specific DNA binding"/>
    <property type="evidence" value="ECO:0007669"/>
    <property type="project" value="TreeGrafter"/>
</dbReference>
<feature type="compositionally biased region" description="Low complexity" evidence="7">
    <location>
        <begin position="16"/>
        <end position="38"/>
    </location>
</feature>
<name>A0A8J2HFQ8_COTCN</name>
<evidence type="ECO:0000256" key="1">
    <source>
        <dbReference type="ARBA" id="ARBA00004123"/>
    </source>
</evidence>
<evidence type="ECO:0000256" key="6">
    <source>
        <dbReference type="PROSITE-ProRule" id="PRU00267"/>
    </source>
</evidence>
<dbReference type="OrthoDB" id="6247875at2759"/>
<evidence type="ECO:0000313" key="10">
    <source>
        <dbReference type="Proteomes" id="UP000786811"/>
    </source>
</evidence>
<feature type="domain" description="HMG box" evidence="8">
    <location>
        <begin position="90"/>
        <end position="158"/>
    </location>
</feature>
<feature type="compositionally biased region" description="Low complexity" evidence="7">
    <location>
        <begin position="183"/>
        <end position="200"/>
    </location>
</feature>
<dbReference type="SUPFAM" id="SSF47095">
    <property type="entry name" value="HMG-box"/>
    <property type="match status" value="1"/>
</dbReference>
<organism evidence="9 10">
    <name type="scientific">Cotesia congregata</name>
    <name type="common">Parasitoid wasp</name>
    <name type="synonym">Apanteles congregatus</name>
    <dbReference type="NCBI Taxonomy" id="51543"/>
    <lineage>
        <taxon>Eukaryota</taxon>
        <taxon>Metazoa</taxon>
        <taxon>Ecdysozoa</taxon>
        <taxon>Arthropoda</taxon>
        <taxon>Hexapoda</taxon>
        <taxon>Insecta</taxon>
        <taxon>Pterygota</taxon>
        <taxon>Neoptera</taxon>
        <taxon>Endopterygota</taxon>
        <taxon>Hymenoptera</taxon>
        <taxon>Apocrita</taxon>
        <taxon>Ichneumonoidea</taxon>
        <taxon>Braconidae</taxon>
        <taxon>Microgastrinae</taxon>
        <taxon>Cotesia</taxon>
    </lineage>
</organism>
<keyword evidence="4" id="KW-0804">Transcription</keyword>
<feature type="region of interest" description="Disordered" evidence="7">
    <location>
        <begin position="1"/>
        <end position="38"/>
    </location>
</feature>
<dbReference type="PANTHER" id="PTHR45803">
    <property type="entry name" value="SOX100B"/>
    <property type="match status" value="1"/>
</dbReference>
<feature type="compositionally biased region" description="Basic residues" evidence="7">
    <location>
        <begin position="201"/>
        <end position="215"/>
    </location>
</feature>
<evidence type="ECO:0000256" key="3">
    <source>
        <dbReference type="ARBA" id="ARBA00023125"/>
    </source>
</evidence>
<feature type="compositionally biased region" description="Polar residues" evidence="7">
    <location>
        <begin position="173"/>
        <end position="182"/>
    </location>
</feature>
<feature type="compositionally biased region" description="Polar residues" evidence="7">
    <location>
        <begin position="242"/>
        <end position="263"/>
    </location>
</feature>
<dbReference type="SMART" id="SM00398">
    <property type="entry name" value="HMG"/>
    <property type="match status" value="1"/>
</dbReference>
<dbReference type="Proteomes" id="UP000786811">
    <property type="component" value="Unassembled WGS sequence"/>
</dbReference>
<reference evidence="9" key="1">
    <citation type="submission" date="2021-04" db="EMBL/GenBank/DDBJ databases">
        <authorList>
            <person name="Chebbi M.A.C M."/>
        </authorList>
    </citation>
    <scope>NUCLEOTIDE SEQUENCE</scope>
</reference>
<dbReference type="PANTHER" id="PTHR45803:SF5">
    <property type="entry name" value="SOX100B"/>
    <property type="match status" value="1"/>
</dbReference>
<dbReference type="Pfam" id="PF00505">
    <property type="entry name" value="HMG_box"/>
    <property type="match status" value="1"/>
</dbReference>
<comment type="caution">
    <text evidence="9">The sequence shown here is derived from an EMBL/GenBank/DDBJ whole genome shotgun (WGS) entry which is preliminary data.</text>
</comment>
<evidence type="ECO:0000256" key="5">
    <source>
        <dbReference type="ARBA" id="ARBA00023242"/>
    </source>
</evidence>
<gene>
    <name evidence="9" type="ORF">HICCMSTLAB_LOCUS7278</name>
</gene>
<proteinExistence type="predicted"/>
<dbReference type="AlphaFoldDB" id="A0A8J2HFQ8"/>
<protein>
    <submittedName>
        <fullName evidence="9">Similar to sox10: Transcription factor Sox-10 (Xenopus laevis)</fullName>
    </submittedName>
</protein>
<dbReference type="GO" id="GO:0000981">
    <property type="term" value="F:DNA-binding transcription factor activity, RNA polymerase II-specific"/>
    <property type="evidence" value="ECO:0007669"/>
    <property type="project" value="TreeGrafter"/>
</dbReference>
<sequence>MNGIMGENSDLIPPIANNNNNSVSNNNNNNNNNSNENKNVANVKSASESIAGGVKGAEISKAVAKVLDGYDWTLVPVATKGTSDKRAAHVKRPMNAFMVWAQAARKKLADQYPQLHNAELSKTLGKLWRLLSENDKKPFIEEADRLRVIHKREHPDYKYQPRRRKQNGPGRENSPSRGSNAGQNHHNQNNNHLNHNNNHLNHNHNHNHHLSHHHNQGQQGGNMGFVTSSLKQEDLSPRGIQAPNSPQSRVSSSPPTTPNQGLSPPTPPTTPRGHHFVNQALTHQQHIHYQQELSASSMSDSSQQQSTMDLSRFIDVTEVPLAEEPPISSLSPLVNLNLPLNLQECEVESSELDQYLPQQVLSVHQYQNPSANPSPWLINRYEEDNDRPNKRFCSESIPEVSWEDRQDMIRYHELQPPLPSVQYISAPHHPHSNNQVTHSHVNSPYMQYASHRYVPSIETWPNYL</sequence>
<dbReference type="GO" id="GO:0005634">
    <property type="term" value="C:nucleus"/>
    <property type="evidence" value="ECO:0007669"/>
    <property type="project" value="UniProtKB-SubCell"/>
</dbReference>
<dbReference type="PROSITE" id="PS50118">
    <property type="entry name" value="HMG_BOX_2"/>
    <property type="match status" value="1"/>
</dbReference>
<dbReference type="InterPro" id="IPR009071">
    <property type="entry name" value="HMG_box_dom"/>
</dbReference>
<accession>A0A8J2HFQ8</accession>
<dbReference type="Gene3D" id="1.10.30.10">
    <property type="entry name" value="High mobility group box domain"/>
    <property type="match status" value="1"/>
</dbReference>
<evidence type="ECO:0000313" key="9">
    <source>
        <dbReference type="EMBL" id="CAG5093952.1"/>
    </source>
</evidence>
<feature type="region of interest" description="Disordered" evidence="7">
    <location>
        <begin position="151"/>
        <end position="275"/>
    </location>
</feature>
<dbReference type="CDD" id="cd22031">
    <property type="entry name" value="HMG-box_SoxE"/>
    <property type="match status" value="1"/>
</dbReference>
<keyword evidence="10" id="KW-1185">Reference proteome</keyword>
<evidence type="ECO:0000256" key="4">
    <source>
        <dbReference type="ARBA" id="ARBA00023163"/>
    </source>
</evidence>
<evidence type="ECO:0000256" key="7">
    <source>
        <dbReference type="SAM" id="MobiDB-lite"/>
    </source>
</evidence>
<keyword evidence="2" id="KW-0805">Transcription regulation</keyword>
<feature type="DNA-binding region" description="HMG box" evidence="6">
    <location>
        <begin position="90"/>
        <end position="158"/>
    </location>
</feature>
<comment type="subcellular location">
    <subcellularLocation>
        <location evidence="1">Nucleus</location>
    </subcellularLocation>
</comment>